<dbReference type="Proteomes" id="UP000005870">
    <property type="component" value="Chromosome"/>
</dbReference>
<accession>G7UP49</accession>
<name>G7UP49_PSEUP</name>
<gene>
    <name evidence="1" type="ordered locus">DSC_10495</name>
</gene>
<evidence type="ECO:0000313" key="2">
    <source>
        <dbReference type="Proteomes" id="UP000005870"/>
    </source>
</evidence>
<dbReference type="STRING" id="1045855.DSC_10495"/>
<dbReference type="eggNOG" id="ENOG5032JDM">
    <property type="taxonomic scope" value="Bacteria"/>
</dbReference>
<dbReference type="EMBL" id="CP003093">
    <property type="protein sequence ID" value="AER56743.1"/>
    <property type="molecule type" value="Genomic_DNA"/>
</dbReference>
<sequence>MQLDRELDQLEQMLPIWIEKLRHPSEFWPQFDALAQAIVDDAPPQDVQYVQHRLALMQQQHGLHRGHGPGGYDDR</sequence>
<reference evidence="1 2" key="1">
    <citation type="journal article" date="2012" name="J. Bacteriol.">
        <title>Complete Genome Sequence of the BTEX-Degrading Bacterium Pseudoxanthomonas spadix BD-a59.</title>
        <authorList>
            <person name="Lee S.H."/>
            <person name="Jin H.M."/>
            <person name="Lee H.J."/>
            <person name="Kim J.M."/>
            <person name="Jeon C.O."/>
        </authorList>
    </citation>
    <scope>NUCLEOTIDE SEQUENCE [LARGE SCALE GENOMIC DNA]</scope>
    <source>
        <strain evidence="1 2">BD-a59</strain>
    </source>
</reference>
<dbReference type="HOGENOM" id="CLU_185398_0_0_6"/>
<keyword evidence="2" id="KW-1185">Reference proteome</keyword>
<evidence type="ECO:0000313" key="1">
    <source>
        <dbReference type="EMBL" id="AER56743.1"/>
    </source>
</evidence>
<proteinExistence type="predicted"/>
<dbReference type="KEGG" id="psd:DSC_10495"/>
<dbReference type="AlphaFoldDB" id="G7UP49"/>
<protein>
    <submittedName>
        <fullName evidence="1">Uncharacterized protein</fullName>
    </submittedName>
</protein>
<organism evidence="1 2">
    <name type="scientific">Pseudoxanthomonas spadix (strain BD-a59)</name>
    <dbReference type="NCBI Taxonomy" id="1045855"/>
    <lineage>
        <taxon>Bacteria</taxon>
        <taxon>Pseudomonadati</taxon>
        <taxon>Pseudomonadota</taxon>
        <taxon>Gammaproteobacteria</taxon>
        <taxon>Lysobacterales</taxon>
        <taxon>Lysobacteraceae</taxon>
        <taxon>Pseudoxanthomonas</taxon>
    </lineage>
</organism>